<dbReference type="Gene3D" id="1.10.10.1600">
    <property type="entry name" value="Bacterial DNA polymerase III alpha subunit, thumb domain"/>
    <property type="match status" value="1"/>
</dbReference>
<dbReference type="SUPFAM" id="SSF160975">
    <property type="entry name" value="AF1531-like"/>
    <property type="match status" value="1"/>
</dbReference>
<dbReference type="InterPro" id="IPR004365">
    <property type="entry name" value="NA-bd_OB_tRNA"/>
</dbReference>
<dbReference type="Gene3D" id="1.10.150.870">
    <property type="match status" value="1"/>
</dbReference>
<dbReference type="Proteomes" id="UP000243359">
    <property type="component" value="Chromosome I"/>
</dbReference>
<dbReference type="FunFam" id="1.10.150.870:FF:000001">
    <property type="entry name" value="DNA polymerase III subunit alpha"/>
    <property type="match status" value="1"/>
</dbReference>
<evidence type="ECO:0000313" key="15">
    <source>
        <dbReference type="Proteomes" id="UP000243359"/>
    </source>
</evidence>
<dbReference type="FunFam" id="1.10.10.1600:FF:000001">
    <property type="entry name" value="DNA polymerase III subunit alpha"/>
    <property type="match status" value="1"/>
</dbReference>
<evidence type="ECO:0000256" key="10">
    <source>
        <dbReference type="ARBA" id="ARBA00025611"/>
    </source>
</evidence>
<comment type="catalytic activity">
    <reaction evidence="12">
        <text>DNA(n) + a 2'-deoxyribonucleoside 5'-triphosphate = DNA(n+1) + diphosphate</text>
        <dbReference type="Rhea" id="RHEA:22508"/>
        <dbReference type="Rhea" id="RHEA-COMP:17339"/>
        <dbReference type="Rhea" id="RHEA-COMP:17340"/>
        <dbReference type="ChEBI" id="CHEBI:33019"/>
        <dbReference type="ChEBI" id="CHEBI:61560"/>
        <dbReference type="ChEBI" id="CHEBI:173112"/>
        <dbReference type="EC" id="2.7.7.7"/>
    </reaction>
</comment>
<dbReference type="GO" id="GO:0006260">
    <property type="term" value="P:DNA replication"/>
    <property type="evidence" value="ECO:0007669"/>
    <property type="project" value="UniProtKB-KW"/>
</dbReference>
<dbReference type="OrthoDB" id="9803237at2"/>
<dbReference type="SMART" id="SM00481">
    <property type="entry name" value="POLIIIAc"/>
    <property type="match status" value="1"/>
</dbReference>
<dbReference type="FunFam" id="2.40.50.140:FF:000106">
    <property type="entry name" value="DNA polymerase III subunit alpha"/>
    <property type="match status" value="1"/>
</dbReference>
<dbReference type="InterPro" id="IPR004013">
    <property type="entry name" value="PHP_dom"/>
</dbReference>
<protein>
    <recommendedName>
        <fullName evidence="4">DNA polymerase III subunit alpha</fullName>
        <ecNumber evidence="3">2.7.7.7</ecNumber>
    </recommendedName>
</protein>
<dbReference type="InterPro" id="IPR040982">
    <property type="entry name" value="DNA_pol3_finger"/>
</dbReference>
<evidence type="ECO:0000256" key="11">
    <source>
        <dbReference type="ARBA" id="ARBA00026073"/>
    </source>
</evidence>
<dbReference type="InterPro" id="IPR049821">
    <property type="entry name" value="PolIIIA_DnaE1_PHP"/>
</dbReference>
<dbReference type="CDD" id="cd07433">
    <property type="entry name" value="PHP_PolIIIA_DnaE1"/>
    <property type="match status" value="1"/>
</dbReference>
<dbReference type="NCBIfam" id="TIGR00594">
    <property type="entry name" value="polc"/>
    <property type="match status" value="1"/>
</dbReference>
<dbReference type="PANTHER" id="PTHR32294:SF0">
    <property type="entry name" value="DNA POLYMERASE III SUBUNIT ALPHA"/>
    <property type="match status" value="1"/>
</dbReference>
<dbReference type="RefSeq" id="WP_090348865.1">
    <property type="nucleotide sequence ID" value="NZ_LT629751.1"/>
</dbReference>
<dbReference type="InterPro" id="IPR003141">
    <property type="entry name" value="Pol/His_phosphatase_N"/>
</dbReference>
<dbReference type="FunFam" id="3.20.20.140:FF:000028">
    <property type="entry name" value="DNA polymerase III subunit alpha"/>
    <property type="match status" value="1"/>
</dbReference>
<comment type="similarity">
    <text evidence="2">Belongs to the DNA polymerase type-C family. DnaE subfamily.</text>
</comment>
<dbReference type="Pfam" id="PF17657">
    <property type="entry name" value="DNA_pol3_finger"/>
    <property type="match status" value="1"/>
</dbReference>
<dbReference type="Gene3D" id="2.40.50.140">
    <property type="entry name" value="Nucleic acid-binding proteins"/>
    <property type="match status" value="1"/>
</dbReference>
<evidence type="ECO:0000256" key="12">
    <source>
        <dbReference type="ARBA" id="ARBA00049244"/>
    </source>
</evidence>
<evidence type="ECO:0000259" key="13">
    <source>
        <dbReference type="SMART" id="SM00481"/>
    </source>
</evidence>
<dbReference type="InterPro" id="IPR041931">
    <property type="entry name" value="DNA_pol3_alpha_thumb_dom"/>
</dbReference>
<evidence type="ECO:0000256" key="5">
    <source>
        <dbReference type="ARBA" id="ARBA00022490"/>
    </source>
</evidence>
<dbReference type="AlphaFoldDB" id="A0A1H1T4W9"/>
<evidence type="ECO:0000256" key="1">
    <source>
        <dbReference type="ARBA" id="ARBA00004496"/>
    </source>
</evidence>
<dbReference type="STRING" id="1392877.SAMN05216221_2067"/>
<keyword evidence="7" id="KW-0548">Nucleotidyltransferase</keyword>
<dbReference type="GO" id="GO:0003676">
    <property type="term" value="F:nucleic acid binding"/>
    <property type="evidence" value="ECO:0007669"/>
    <property type="project" value="InterPro"/>
</dbReference>
<dbReference type="EC" id="2.7.7.7" evidence="3"/>
<dbReference type="EMBL" id="LT629751">
    <property type="protein sequence ID" value="SDS55194.1"/>
    <property type="molecule type" value="Genomic_DNA"/>
</dbReference>
<comment type="function">
    <text evidence="10">DNA polymerase III is a complex, multichain enzyme responsible for most of the replicative synthesis in bacteria. This DNA polymerase also exhibits 3' to 5' exonuclease activity. The alpha chain is the DNA polymerase.</text>
</comment>
<dbReference type="Pfam" id="PF07733">
    <property type="entry name" value="DNA_pol3_alpha"/>
    <property type="match status" value="1"/>
</dbReference>
<dbReference type="GO" id="GO:0008408">
    <property type="term" value="F:3'-5' exonuclease activity"/>
    <property type="evidence" value="ECO:0007669"/>
    <property type="project" value="InterPro"/>
</dbReference>
<dbReference type="InterPro" id="IPR048472">
    <property type="entry name" value="DNA_pol_IIIA_C"/>
</dbReference>
<organism evidence="14 15">
    <name type="scientific">Pseudomonas oryzae</name>
    <dbReference type="NCBI Taxonomy" id="1392877"/>
    <lineage>
        <taxon>Bacteria</taxon>
        <taxon>Pseudomonadati</taxon>
        <taxon>Pseudomonadota</taxon>
        <taxon>Gammaproteobacteria</taxon>
        <taxon>Pseudomonadales</taxon>
        <taxon>Pseudomonadaceae</taxon>
        <taxon>Pseudomonas</taxon>
    </lineage>
</organism>
<sequence>MTATFVHLRVHTEYSLVDGLVRVKPLVKAVAGAGMPAVAVTDMSNMCALVKFYKTAMGGGIKPICGADLWLAGRGEDAPLSRLTLLAMDEQGYRNLTELVSRGWTEGQLNGLVIIQRDWVKEAAAGLIALSGAKEGEVGLALLNGHADEAEALLREWQAVFPERFYLEVQRTSRVNDEEYLHAAVELASRCDAPLVATNDVRFLKPDDFEAHETRVCIGEGRTLDDPRRPRNYSDQQYLKTPAEMAELFSDLPEALENTVEIARRCNIDVRLGKYFLPDFPTPNGMGIDDYLRHASYEGLEERLEVLLPKDTPDYEAKRQVYVDRLEFELGTISQMGFPGYFLIVADFIQWAKNNGVPVGPGRGSGAGSLVAYVLKITDLDPLAYDLLFERFLNPERISMPDFDVDFCMDGRDRVIDYVADKYGRNAVSQIITFGSMAAKAVVRDVARVQGKSYGLADRLSKMIPFEVGMTLDKAYEMEEPLRDFLAADEDAREIWDMALKLEGITRGTGKHAGGVVIAPTKLTDFAPIACDEEGGGLVTQFDKDDVEAAGLVKFDFLGLRTLTIIKWAMETINREQVKKSLPPVNIDFIPLDDKPTYQLLQRAETTAVFQLESRGMKELIKKLKPDCLEDLIALVALFRPGPLQSGMVDDFINRKHGRAEVSYPHPDYQYAGLEPVLKPTYGIILYQEQVMQIAQVMAGYTLGGADMLRRAMGKKKPEEMAKQRGGFIEGCAGNGISGDLAGNIFDLVEKFAGYGFNKSHSAAYGLVSYQTAWLKTHYPSPFMAAVLSADMHNTDKVVILIEECRSMKLRIDAPDVNVSEFKFTVNEDGRIVYGLGAVKGVGEGPVEAIVEARAAEPFKDLFDFCARVDLKRINKRTLEALIRSGALDRLGPHYHDEPKAYQASLDLNRAVLLAAMEEAVQAAEQTARSADSGHMDLFGGLFAELEADVYANYRKVRELTLKERLRGEKETLGLYLTGHPIDEYEGEVRRFARQRIVDLRPARETQTVAGLIVNLRVMKNKRGDKMGFVTLDDRSGRIEASLFAEAFAAAQSLLQTDALVVIEGEVSMDDFSGGLRLRAKRVMSLEEARTGLAESLRMRVDGGQLAGERLRWLADLCGQHRGACPITLDYRGQDARALLQFGDQWRIDPTDNLIQTLRDQFGRDNVFLQYR</sequence>
<keyword evidence="8" id="KW-0235">DNA replication</keyword>
<dbReference type="CDD" id="cd04485">
    <property type="entry name" value="DnaE_OBF"/>
    <property type="match status" value="1"/>
</dbReference>
<name>A0A1H1T4W9_9PSED</name>
<comment type="subunit">
    <text evidence="11">DNA polymerase III contains a core (composed of alpha, epsilon and theta chains) that associates with a tau subunit. This core dimerizes to form the POLIII' complex. PolIII' associates with the gamma complex (composed of gamma, delta, delta', psi and chi chains) and with the beta chain to form the complete DNA polymerase III complex.</text>
</comment>
<keyword evidence="6" id="KW-0808">Transferase</keyword>
<dbReference type="Gene3D" id="3.20.20.140">
    <property type="entry name" value="Metal-dependent hydrolases"/>
    <property type="match status" value="1"/>
</dbReference>
<dbReference type="SUPFAM" id="SSF50249">
    <property type="entry name" value="Nucleic acid-binding proteins"/>
    <property type="match status" value="1"/>
</dbReference>
<reference evidence="15" key="1">
    <citation type="submission" date="2016-10" db="EMBL/GenBank/DDBJ databases">
        <authorList>
            <person name="Varghese N."/>
            <person name="Submissions S."/>
        </authorList>
    </citation>
    <scope>NUCLEOTIDE SEQUENCE [LARGE SCALE GENOMIC DNA]</scope>
    <source>
        <strain evidence="15">KCTC 32247</strain>
    </source>
</reference>
<proteinExistence type="inferred from homology"/>
<dbReference type="InterPro" id="IPR016195">
    <property type="entry name" value="Pol/histidinol_Pase-like"/>
</dbReference>
<evidence type="ECO:0000313" key="14">
    <source>
        <dbReference type="EMBL" id="SDS55194.1"/>
    </source>
</evidence>
<dbReference type="InterPro" id="IPR004805">
    <property type="entry name" value="DnaE2/DnaE/PolC"/>
</dbReference>
<evidence type="ECO:0000256" key="6">
    <source>
        <dbReference type="ARBA" id="ARBA00022679"/>
    </source>
</evidence>
<dbReference type="GO" id="GO:0005737">
    <property type="term" value="C:cytoplasm"/>
    <property type="evidence" value="ECO:0007669"/>
    <property type="project" value="UniProtKB-SubCell"/>
</dbReference>
<evidence type="ECO:0000256" key="3">
    <source>
        <dbReference type="ARBA" id="ARBA00012417"/>
    </source>
</evidence>
<dbReference type="NCBIfam" id="NF004226">
    <property type="entry name" value="PRK05673.1"/>
    <property type="match status" value="1"/>
</dbReference>
<dbReference type="SUPFAM" id="SSF89550">
    <property type="entry name" value="PHP domain-like"/>
    <property type="match status" value="1"/>
</dbReference>
<evidence type="ECO:0000256" key="2">
    <source>
        <dbReference type="ARBA" id="ARBA00009496"/>
    </source>
</evidence>
<dbReference type="Pfam" id="PF02811">
    <property type="entry name" value="PHP"/>
    <property type="match status" value="1"/>
</dbReference>
<keyword evidence="9" id="KW-0239">DNA-directed DNA polymerase</keyword>
<keyword evidence="5" id="KW-0963">Cytoplasm</keyword>
<dbReference type="Pfam" id="PF01336">
    <property type="entry name" value="tRNA_anti-codon"/>
    <property type="match status" value="1"/>
</dbReference>
<dbReference type="InterPro" id="IPR029460">
    <property type="entry name" value="DNAPol_HHH"/>
</dbReference>
<evidence type="ECO:0000256" key="9">
    <source>
        <dbReference type="ARBA" id="ARBA00022932"/>
    </source>
</evidence>
<dbReference type="Pfam" id="PF14579">
    <property type="entry name" value="HHH_6"/>
    <property type="match status" value="1"/>
</dbReference>
<dbReference type="InterPro" id="IPR011708">
    <property type="entry name" value="DNA_pol3_alpha_NTPase_dom"/>
</dbReference>
<feature type="domain" description="Polymerase/histidinol phosphatase N-terminal" evidence="13">
    <location>
        <begin position="6"/>
        <end position="73"/>
    </location>
</feature>
<dbReference type="GO" id="GO:0003887">
    <property type="term" value="F:DNA-directed DNA polymerase activity"/>
    <property type="evidence" value="ECO:0007669"/>
    <property type="project" value="UniProtKB-KW"/>
</dbReference>
<evidence type="ECO:0000256" key="4">
    <source>
        <dbReference type="ARBA" id="ARBA00019114"/>
    </source>
</evidence>
<evidence type="ECO:0000256" key="8">
    <source>
        <dbReference type="ARBA" id="ARBA00022705"/>
    </source>
</evidence>
<gene>
    <name evidence="14" type="ORF">SAMN05216221_2067</name>
</gene>
<dbReference type="InterPro" id="IPR012340">
    <property type="entry name" value="NA-bd_OB-fold"/>
</dbReference>
<dbReference type="PANTHER" id="PTHR32294">
    <property type="entry name" value="DNA POLYMERASE III SUBUNIT ALPHA"/>
    <property type="match status" value="1"/>
</dbReference>
<comment type="subcellular location">
    <subcellularLocation>
        <location evidence="1">Cytoplasm</location>
    </subcellularLocation>
</comment>
<accession>A0A1H1T4W9</accession>
<evidence type="ECO:0000256" key="7">
    <source>
        <dbReference type="ARBA" id="ARBA00022695"/>
    </source>
</evidence>
<keyword evidence="15" id="KW-1185">Reference proteome</keyword>
<dbReference type="Pfam" id="PF20914">
    <property type="entry name" value="DNA_pol_IIIA_C"/>
    <property type="match status" value="1"/>
</dbReference>